<evidence type="ECO:0000313" key="2">
    <source>
        <dbReference type="EMBL" id="KOX90947.1"/>
    </source>
</evidence>
<dbReference type="EMBL" id="LHCI01000106">
    <property type="protein sequence ID" value="KOX90947.1"/>
    <property type="molecule type" value="Genomic_DNA"/>
</dbReference>
<protein>
    <recommendedName>
        <fullName evidence="4">Late embryogenesis abundant protein</fullName>
    </recommendedName>
</protein>
<gene>
    <name evidence="2" type="ORF">BVI061214_02146</name>
</gene>
<dbReference type="SUPFAM" id="SSF117070">
    <property type="entry name" value="LEA14-like"/>
    <property type="match status" value="1"/>
</dbReference>
<keyword evidence="1" id="KW-0732">Signal</keyword>
<comment type="caution">
    <text evidence="2">The sequence shown here is derived from an EMBL/GenBank/DDBJ whole genome shotgun (WGS) entry which is preliminary data.</text>
</comment>
<dbReference type="PROSITE" id="PS51257">
    <property type="entry name" value="PROKAR_LIPOPROTEIN"/>
    <property type="match status" value="1"/>
</dbReference>
<accession>A0A0M9AFE7</accession>
<evidence type="ECO:0008006" key="4">
    <source>
        <dbReference type="Google" id="ProtNLM"/>
    </source>
</evidence>
<feature type="signal peptide" evidence="1">
    <location>
        <begin position="1"/>
        <end position="23"/>
    </location>
</feature>
<name>A0A0M9AFE7_THEAQ</name>
<dbReference type="RefSeq" id="WP_053768388.1">
    <property type="nucleotide sequence ID" value="NZ_LHCI01000106.1"/>
</dbReference>
<feature type="chain" id="PRO_5005831134" description="Late embryogenesis abundant protein" evidence="1">
    <location>
        <begin position="24"/>
        <end position="220"/>
    </location>
</feature>
<organism evidence="2 3">
    <name type="scientific">Thermus aquaticus</name>
    <dbReference type="NCBI Taxonomy" id="271"/>
    <lineage>
        <taxon>Bacteria</taxon>
        <taxon>Thermotogati</taxon>
        <taxon>Deinococcota</taxon>
        <taxon>Deinococci</taxon>
        <taxon>Thermales</taxon>
        <taxon>Thermaceae</taxon>
        <taxon>Thermus</taxon>
    </lineage>
</organism>
<dbReference type="PATRIC" id="fig|271.14.peg.2222"/>
<reference evidence="2 3" key="1">
    <citation type="submission" date="2015-07" db="EMBL/GenBank/DDBJ databases">
        <authorList>
            <person name="Noorani M."/>
        </authorList>
    </citation>
    <scope>NUCLEOTIDE SEQUENCE [LARGE SCALE GENOMIC DNA]</scope>
    <source>
        <strain evidence="3">ATCC 25104 / DSM 625 / JCM 10724 / NBRC 103206 / NCIMB 11243 / YT-1</strain>
    </source>
</reference>
<evidence type="ECO:0000313" key="3">
    <source>
        <dbReference type="Proteomes" id="UP000037685"/>
    </source>
</evidence>
<sequence length="220" mass="23722">MKRFALLLAFLALLAACAPRTLAPEARFLGGEIRGLELSPGPALLLGLKVAFQNPNPVPIPLSAFGARLRVGEVVLPLDLTLPPGEKEEVLLLRLTPKEALATARALLSPEGAEVALEGQTLGQPLTFFHTRLSLPLEPLRVRRSGVNLFLENPNPIPLRAEGSLVLLGQRLSVRVDLPARGEARVQVVGFRPGLERGSGRLELRLEVPGFFAQEVVLPL</sequence>
<dbReference type="Proteomes" id="UP000037685">
    <property type="component" value="Unassembled WGS sequence"/>
</dbReference>
<evidence type="ECO:0000256" key="1">
    <source>
        <dbReference type="SAM" id="SignalP"/>
    </source>
</evidence>
<dbReference type="AlphaFoldDB" id="A0A0M9AFE7"/>
<proteinExistence type="predicted"/>